<keyword evidence="2" id="KW-1185">Reference proteome</keyword>
<reference evidence="3" key="1">
    <citation type="submission" date="2022-11" db="UniProtKB">
        <authorList>
            <consortium name="WormBaseParasite"/>
        </authorList>
    </citation>
    <scope>IDENTIFICATION</scope>
</reference>
<evidence type="ECO:0000256" key="1">
    <source>
        <dbReference type="SAM" id="SignalP"/>
    </source>
</evidence>
<dbReference type="AlphaFoldDB" id="A0A914QVV6"/>
<dbReference type="SUPFAM" id="SSF53300">
    <property type="entry name" value="vWA-like"/>
    <property type="match status" value="1"/>
</dbReference>
<dbReference type="Proteomes" id="UP000887578">
    <property type="component" value="Unplaced"/>
</dbReference>
<dbReference type="InterPro" id="IPR036465">
    <property type="entry name" value="vWFA_dom_sf"/>
</dbReference>
<organism evidence="2 3">
    <name type="scientific">Panagrolaimus davidi</name>
    <dbReference type="NCBI Taxonomy" id="227884"/>
    <lineage>
        <taxon>Eukaryota</taxon>
        <taxon>Metazoa</taxon>
        <taxon>Ecdysozoa</taxon>
        <taxon>Nematoda</taxon>
        <taxon>Chromadorea</taxon>
        <taxon>Rhabditida</taxon>
        <taxon>Tylenchina</taxon>
        <taxon>Panagrolaimomorpha</taxon>
        <taxon>Panagrolaimoidea</taxon>
        <taxon>Panagrolaimidae</taxon>
        <taxon>Panagrolaimus</taxon>
    </lineage>
</organism>
<accession>A0A914QVV6</accession>
<sequence>MTRILIIVLTFITSFVSADDPYIPCQSYISFSYDDSSYISEIGFKKQMNFIKSAIGSLNHPARLRAEGGYGGEFNWKSGLSISQMQAAIDNAEQAFLPYSLLQQFSSLATSLETLNDYNSNFGAMIFISDTSSGALANADRLFSKLKGIRLTFVLLGPKAFSTNLRNFTSNFLYWQDLSQPAPDNWNLILYHAYGCTSAPTPASTMSPIFPRVVDIVFILDDTNCDASVDISSQKYTISYVLQNYTIGFDGVRVANPHSIGSAGFEYIFLTDLSAFTESYLLGCSQPPDNSFTIDKYTDPDLYEKFVNAVLLTGFYNENSIPASECIDPIHSSVW</sequence>
<feature type="signal peptide" evidence="1">
    <location>
        <begin position="1"/>
        <end position="18"/>
    </location>
</feature>
<dbReference type="WBParaSite" id="PDA_v2.g8154.t1">
    <property type="protein sequence ID" value="PDA_v2.g8154.t1"/>
    <property type="gene ID" value="PDA_v2.g8154"/>
</dbReference>
<protein>
    <submittedName>
        <fullName evidence="3">Uncharacterized protein</fullName>
    </submittedName>
</protein>
<name>A0A914QVV6_9BILA</name>
<feature type="chain" id="PRO_5036676730" evidence="1">
    <location>
        <begin position="19"/>
        <end position="335"/>
    </location>
</feature>
<proteinExistence type="predicted"/>
<evidence type="ECO:0000313" key="2">
    <source>
        <dbReference type="Proteomes" id="UP000887578"/>
    </source>
</evidence>
<keyword evidence="1" id="KW-0732">Signal</keyword>
<evidence type="ECO:0000313" key="3">
    <source>
        <dbReference type="WBParaSite" id="PDA_v2.g8154.t1"/>
    </source>
</evidence>